<dbReference type="SUPFAM" id="SSF47473">
    <property type="entry name" value="EF-hand"/>
    <property type="match status" value="1"/>
</dbReference>
<reference evidence="2" key="1">
    <citation type="submission" date="2023-10" db="EMBL/GenBank/DDBJ databases">
        <title>Genome assembly of Pristionchus species.</title>
        <authorList>
            <person name="Yoshida K."/>
            <person name="Sommer R.J."/>
        </authorList>
    </citation>
    <scope>NUCLEOTIDE SEQUENCE</scope>
    <source>
        <strain evidence="2">RS0144</strain>
    </source>
</reference>
<dbReference type="GO" id="GO:0008048">
    <property type="term" value="F:calcium sensitive guanylate cyclase activator activity"/>
    <property type="evidence" value="ECO:0007669"/>
    <property type="project" value="TreeGrafter"/>
</dbReference>
<feature type="non-terminal residue" evidence="2">
    <location>
        <position position="1"/>
    </location>
</feature>
<sequence length="117" mass="13550">HLLDCIMGKGNSKMSQDQIKQLAKQTYFTDKEIKQWYKGFVRDCPNGMLTEAGFQKIYKQFFPKGIHLISRPSSSRSSMKIKMEQSNFMSSFEHFLSHPGESRRKIAMGIPSIRRGQ</sequence>
<dbReference type="PANTHER" id="PTHR23055:SF198">
    <property type="entry name" value="NEURONAL CALCIUM SENSOR 1"/>
    <property type="match status" value="1"/>
</dbReference>
<proteinExistence type="predicted"/>
<dbReference type="GO" id="GO:0005509">
    <property type="term" value="F:calcium ion binding"/>
    <property type="evidence" value="ECO:0007669"/>
    <property type="project" value="InterPro"/>
</dbReference>
<comment type="caution">
    <text evidence="2">The sequence shown here is derived from an EMBL/GenBank/DDBJ whole genome shotgun (WGS) entry which is preliminary data.</text>
</comment>
<evidence type="ECO:0000256" key="1">
    <source>
        <dbReference type="ARBA" id="ARBA00022737"/>
    </source>
</evidence>
<keyword evidence="3" id="KW-1185">Reference proteome</keyword>
<dbReference type="PRINTS" id="PR00450">
    <property type="entry name" value="RECOVERIN"/>
</dbReference>
<dbReference type="EMBL" id="BTSX01000006">
    <property type="protein sequence ID" value="GMT04536.1"/>
    <property type="molecule type" value="Genomic_DNA"/>
</dbReference>
<evidence type="ECO:0000313" key="2">
    <source>
        <dbReference type="EMBL" id="GMT04536.1"/>
    </source>
</evidence>
<dbReference type="InterPro" id="IPR011992">
    <property type="entry name" value="EF-hand-dom_pair"/>
</dbReference>
<dbReference type="Gene3D" id="1.10.238.10">
    <property type="entry name" value="EF-hand"/>
    <property type="match status" value="1"/>
</dbReference>
<dbReference type="AlphaFoldDB" id="A0AAV5UDM4"/>
<dbReference type="InterPro" id="IPR028846">
    <property type="entry name" value="Recoverin"/>
</dbReference>
<accession>A0AAV5UDM4</accession>
<dbReference type="Proteomes" id="UP001432027">
    <property type="component" value="Unassembled WGS sequence"/>
</dbReference>
<protein>
    <submittedName>
        <fullName evidence="2">Uncharacterized protein</fullName>
    </submittedName>
</protein>
<gene>
    <name evidence="2" type="ORF">PENTCL1PPCAC_26710</name>
</gene>
<evidence type="ECO:0000313" key="3">
    <source>
        <dbReference type="Proteomes" id="UP001432027"/>
    </source>
</evidence>
<keyword evidence="1" id="KW-0677">Repeat</keyword>
<dbReference type="PANTHER" id="PTHR23055">
    <property type="entry name" value="CALCIUM BINDING PROTEINS"/>
    <property type="match status" value="1"/>
</dbReference>
<name>A0AAV5UDM4_9BILA</name>
<organism evidence="2 3">
    <name type="scientific">Pristionchus entomophagus</name>
    <dbReference type="NCBI Taxonomy" id="358040"/>
    <lineage>
        <taxon>Eukaryota</taxon>
        <taxon>Metazoa</taxon>
        <taxon>Ecdysozoa</taxon>
        <taxon>Nematoda</taxon>
        <taxon>Chromadorea</taxon>
        <taxon>Rhabditida</taxon>
        <taxon>Rhabditina</taxon>
        <taxon>Diplogasteromorpha</taxon>
        <taxon>Diplogasteroidea</taxon>
        <taxon>Neodiplogasteridae</taxon>
        <taxon>Pristionchus</taxon>
    </lineage>
</organism>